<accession>A0A1H3D4J0</accession>
<dbReference type="InterPro" id="IPR041802">
    <property type="entry name" value="MPP_YfcE"/>
</dbReference>
<evidence type="ECO:0000256" key="2">
    <source>
        <dbReference type="RuleBase" id="RU362039"/>
    </source>
</evidence>
<protein>
    <recommendedName>
        <fullName evidence="2">Phosphoesterase</fullName>
        <ecNumber evidence="2">3.1.4.-</ecNumber>
    </recommendedName>
</protein>
<dbReference type="Pfam" id="PF12850">
    <property type="entry name" value="Metallophos_2"/>
    <property type="match status" value="1"/>
</dbReference>
<dbReference type="InterPro" id="IPR029052">
    <property type="entry name" value="Metallo-depent_PP-like"/>
</dbReference>
<evidence type="ECO:0000259" key="3">
    <source>
        <dbReference type="Pfam" id="PF12850"/>
    </source>
</evidence>
<name>A0A1H3D4J0_9BACI</name>
<organism evidence="4 5">
    <name type="scientific">Salimicrobium album</name>
    <dbReference type="NCBI Taxonomy" id="50717"/>
    <lineage>
        <taxon>Bacteria</taxon>
        <taxon>Bacillati</taxon>
        <taxon>Bacillota</taxon>
        <taxon>Bacilli</taxon>
        <taxon>Bacillales</taxon>
        <taxon>Bacillaceae</taxon>
        <taxon>Salimicrobium</taxon>
    </lineage>
</organism>
<dbReference type="PANTHER" id="PTHR11124">
    <property type="entry name" value="VACUOLAR SORTING PROTEIN VPS29"/>
    <property type="match status" value="1"/>
</dbReference>
<evidence type="ECO:0000313" key="5">
    <source>
        <dbReference type="Proteomes" id="UP000198647"/>
    </source>
</evidence>
<dbReference type="EMBL" id="FNOS01000002">
    <property type="protein sequence ID" value="SDX61285.1"/>
    <property type="molecule type" value="Genomic_DNA"/>
</dbReference>
<comment type="similarity">
    <text evidence="1 2">Belongs to the metallophosphoesterase superfamily. YfcE family.</text>
</comment>
<dbReference type="NCBIfam" id="TIGR00040">
    <property type="entry name" value="yfcE"/>
    <property type="match status" value="1"/>
</dbReference>
<comment type="cofactor">
    <cofactor evidence="2">
        <name>a divalent metal cation</name>
        <dbReference type="ChEBI" id="CHEBI:60240"/>
    </cofactor>
</comment>
<dbReference type="Gene3D" id="3.60.21.10">
    <property type="match status" value="1"/>
</dbReference>
<comment type="caution">
    <text evidence="4">The sequence shown here is derived from an EMBL/GenBank/DDBJ whole genome shotgun (WGS) entry which is preliminary data.</text>
</comment>
<reference evidence="4 5" key="1">
    <citation type="submission" date="2016-10" db="EMBL/GenBank/DDBJ databases">
        <authorList>
            <person name="Varghese N."/>
            <person name="Submissions S."/>
        </authorList>
    </citation>
    <scope>NUCLEOTIDE SEQUENCE [LARGE SCALE GENOMIC DNA]</scope>
    <source>
        <strain evidence="4 5">DSM 20748</strain>
    </source>
</reference>
<evidence type="ECO:0000313" key="4">
    <source>
        <dbReference type="EMBL" id="SDX61285.1"/>
    </source>
</evidence>
<sequence length="176" mass="19804">MPKALIISDSHGLTEELQEVKDRHSQEVDAFIHCGDSELATDASELEGFHYAKGNCDFEEDMENEQIVDVKGVRFLVAHGHLLQVKQSLMPIYYRAEEAGADVACFGHSHTIGAEKVGDKLIMNPGSSRLPRDRSEPTYAIIEWEDGSKEMTVTYYHMDGNKLEDLEVQFDLSSRN</sequence>
<dbReference type="Proteomes" id="UP000198647">
    <property type="component" value="Unassembled WGS sequence"/>
</dbReference>
<dbReference type="SUPFAM" id="SSF56300">
    <property type="entry name" value="Metallo-dependent phosphatases"/>
    <property type="match status" value="1"/>
</dbReference>
<proteinExistence type="inferred from homology"/>
<dbReference type="InterPro" id="IPR024654">
    <property type="entry name" value="Calcineurin-like_PHP_lpxH"/>
</dbReference>
<gene>
    <name evidence="4" type="ORF">SAMN04488081_0825</name>
</gene>
<dbReference type="CDD" id="cd00841">
    <property type="entry name" value="MPP_YfcE"/>
    <property type="match status" value="1"/>
</dbReference>
<dbReference type="InterPro" id="IPR000979">
    <property type="entry name" value="Phosphodiesterase_MJ0936/Vps29"/>
</dbReference>
<keyword evidence="2" id="KW-0479">Metal-binding</keyword>
<dbReference type="EC" id="3.1.4.-" evidence="2"/>
<dbReference type="RefSeq" id="WP_093105769.1">
    <property type="nucleotide sequence ID" value="NZ_FNOS01000002.1"/>
</dbReference>
<feature type="domain" description="Calcineurin-like phosphoesterase" evidence="3">
    <location>
        <begin position="5"/>
        <end position="146"/>
    </location>
</feature>
<evidence type="ECO:0000256" key="1">
    <source>
        <dbReference type="ARBA" id="ARBA00008950"/>
    </source>
</evidence>
<keyword evidence="5" id="KW-1185">Reference proteome</keyword>